<dbReference type="GO" id="GO:0022857">
    <property type="term" value="F:transmembrane transporter activity"/>
    <property type="evidence" value="ECO:0007669"/>
    <property type="project" value="TreeGrafter"/>
</dbReference>
<dbReference type="Gene3D" id="3.40.50.300">
    <property type="entry name" value="P-loop containing nucleotide triphosphate hydrolases"/>
    <property type="match status" value="1"/>
</dbReference>
<feature type="domain" description="ABC transporter" evidence="4">
    <location>
        <begin position="2"/>
        <end position="230"/>
    </location>
</feature>
<reference evidence="5 6" key="1">
    <citation type="submission" date="2018-10" db="EMBL/GenBank/DDBJ databases">
        <title>Cohnella sp. M2MS4P-1, whole genome shotgun sequence.</title>
        <authorList>
            <person name="Tuo L."/>
        </authorList>
    </citation>
    <scope>NUCLEOTIDE SEQUENCE [LARGE SCALE GENOMIC DNA]</scope>
    <source>
        <strain evidence="5 6">M2MS4P-1</strain>
    </source>
</reference>
<sequence length="230" mass="25334">MIKLEKVTKEFASEAGKFTALKPNDIHIRKGEFIAIMGPSGSGKSTLLQLIGGLDLPSSGSITVDGVKLNDLNEKERTLFRRTKVGFVFQNYQLLPMMTVAENVALSLAANKTPKAEMNSRVISLLQDVNLEDKQRNFPSQLSGGQQQRVAIARALAMKPRLILADEPTGNLDRKNGEDVLQLLSRLNKEEQMTIVMVTHDRQAAKKADRIILIRDGEVVQGGVEGEDLL</sequence>
<dbReference type="Proteomes" id="UP000282076">
    <property type="component" value="Unassembled WGS sequence"/>
</dbReference>
<dbReference type="InterPro" id="IPR003439">
    <property type="entry name" value="ABC_transporter-like_ATP-bd"/>
</dbReference>
<dbReference type="InterPro" id="IPR015854">
    <property type="entry name" value="ABC_transpr_LolD-like"/>
</dbReference>
<evidence type="ECO:0000256" key="2">
    <source>
        <dbReference type="ARBA" id="ARBA00022741"/>
    </source>
</evidence>
<organism evidence="5 6">
    <name type="scientific">Cohnella endophytica</name>
    <dbReference type="NCBI Taxonomy" id="2419778"/>
    <lineage>
        <taxon>Bacteria</taxon>
        <taxon>Bacillati</taxon>
        <taxon>Bacillota</taxon>
        <taxon>Bacilli</taxon>
        <taxon>Bacillales</taxon>
        <taxon>Paenibacillaceae</taxon>
        <taxon>Cohnella</taxon>
    </lineage>
</organism>
<keyword evidence="2" id="KW-0547">Nucleotide-binding</keyword>
<keyword evidence="3 5" id="KW-0067">ATP-binding</keyword>
<dbReference type="GO" id="GO:0005524">
    <property type="term" value="F:ATP binding"/>
    <property type="evidence" value="ECO:0007669"/>
    <property type="project" value="UniProtKB-KW"/>
</dbReference>
<evidence type="ECO:0000313" key="5">
    <source>
        <dbReference type="EMBL" id="RKP49855.1"/>
    </source>
</evidence>
<dbReference type="GO" id="GO:0005886">
    <property type="term" value="C:plasma membrane"/>
    <property type="evidence" value="ECO:0007669"/>
    <property type="project" value="TreeGrafter"/>
</dbReference>
<dbReference type="InterPro" id="IPR017871">
    <property type="entry name" value="ABC_transporter-like_CS"/>
</dbReference>
<dbReference type="PANTHER" id="PTHR24220">
    <property type="entry name" value="IMPORT ATP-BINDING PROTEIN"/>
    <property type="match status" value="1"/>
</dbReference>
<keyword evidence="6" id="KW-1185">Reference proteome</keyword>
<dbReference type="SUPFAM" id="SSF52540">
    <property type="entry name" value="P-loop containing nucleoside triphosphate hydrolases"/>
    <property type="match status" value="1"/>
</dbReference>
<dbReference type="SMART" id="SM00382">
    <property type="entry name" value="AAA"/>
    <property type="match status" value="1"/>
</dbReference>
<evidence type="ECO:0000313" key="6">
    <source>
        <dbReference type="Proteomes" id="UP000282076"/>
    </source>
</evidence>
<name>A0A494XGJ0_9BACL</name>
<gene>
    <name evidence="5" type="ORF">D7Z26_18665</name>
</gene>
<keyword evidence="1" id="KW-0813">Transport</keyword>
<dbReference type="PROSITE" id="PS00211">
    <property type="entry name" value="ABC_TRANSPORTER_1"/>
    <property type="match status" value="1"/>
</dbReference>
<dbReference type="GO" id="GO:0016887">
    <property type="term" value="F:ATP hydrolysis activity"/>
    <property type="evidence" value="ECO:0007669"/>
    <property type="project" value="InterPro"/>
</dbReference>
<dbReference type="FunFam" id="3.40.50.300:FF:000032">
    <property type="entry name" value="Export ABC transporter ATP-binding protein"/>
    <property type="match status" value="1"/>
</dbReference>
<dbReference type="OrthoDB" id="9791546at2"/>
<dbReference type="PROSITE" id="PS50893">
    <property type="entry name" value="ABC_TRANSPORTER_2"/>
    <property type="match status" value="1"/>
</dbReference>
<evidence type="ECO:0000256" key="3">
    <source>
        <dbReference type="ARBA" id="ARBA00022840"/>
    </source>
</evidence>
<dbReference type="CDD" id="cd03255">
    <property type="entry name" value="ABC_MJ0796_LolCDE_FtsE"/>
    <property type="match status" value="1"/>
</dbReference>
<accession>A0A494XGJ0</accession>
<dbReference type="GO" id="GO:0098796">
    <property type="term" value="C:membrane protein complex"/>
    <property type="evidence" value="ECO:0007669"/>
    <property type="project" value="UniProtKB-ARBA"/>
</dbReference>
<dbReference type="Pfam" id="PF00005">
    <property type="entry name" value="ABC_tran"/>
    <property type="match status" value="1"/>
</dbReference>
<dbReference type="EMBL" id="RBZM01000008">
    <property type="protein sequence ID" value="RKP49855.1"/>
    <property type="molecule type" value="Genomic_DNA"/>
</dbReference>
<evidence type="ECO:0000259" key="4">
    <source>
        <dbReference type="PROSITE" id="PS50893"/>
    </source>
</evidence>
<dbReference type="InterPro" id="IPR027417">
    <property type="entry name" value="P-loop_NTPase"/>
</dbReference>
<comment type="caution">
    <text evidence="5">The sequence shown here is derived from an EMBL/GenBank/DDBJ whole genome shotgun (WGS) entry which is preliminary data.</text>
</comment>
<evidence type="ECO:0000256" key="1">
    <source>
        <dbReference type="ARBA" id="ARBA00022448"/>
    </source>
</evidence>
<dbReference type="InterPro" id="IPR017911">
    <property type="entry name" value="MacB-like_ATP-bd"/>
</dbReference>
<dbReference type="AlphaFoldDB" id="A0A494XGJ0"/>
<dbReference type="InterPro" id="IPR003593">
    <property type="entry name" value="AAA+_ATPase"/>
</dbReference>
<proteinExistence type="predicted"/>
<protein>
    <submittedName>
        <fullName evidence="5">ABC transporter ATP-binding protein</fullName>
    </submittedName>
</protein>
<dbReference type="RefSeq" id="WP_120978538.1">
    <property type="nucleotide sequence ID" value="NZ_RBZM01000008.1"/>
</dbReference>